<keyword evidence="4 8" id="KW-1003">Cell membrane</keyword>
<sequence>MEIAIVLIVGIIAGFVNVVGGGGSLITLPVLILLGLPSAVANGTNRIALMVQSIVAIGYFKNKGYFYPKLSVILGIPALVGSILGAKFAISMSDALFNRVLAIVMLVVLVLIILRPEKWFLSEEKGEDLSKIRLIAASAVFFAVGFYGGFIQAGIGFIIISALALITGMSLVKINSLKVAVTLIYMSASMLVFIFSGKVDWVLGLALAAGNALGAYLGGIFTVSGGDKWIRIFLVVTVSLMSAKLLGIHKILF</sequence>
<accession>R4KKT8</accession>
<dbReference type="Pfam" id="PF01925">
    <property type="entry name" value="TauE"/>
    <property type="match status" value="1"/>
</dbReference>
<evidence type="ECO:0000256" key="1">
    <source>
        <dbReference type="ARBA" id="ARBA00004651"/>
    </source>
</evidence>
<proteinExistence type="inferred from homology"/>
<dbReference type="InterPro" id="IPR002781">
    <property type="entry name" value="TM_pro_TauE-like"/>
</dbReference>
<dbReference type="Proteomes" id="UP000013520">
    <property type="component" value="Chromosome"/>
</dbReference>
<dbReference type="PANTHER" id="PTHR30269:SF0">
    <property type="entry name" value="MEMBRANE TRANSPORTER PROTEIN YFCA-RELATED"/>
    <property type="match status" value="1"/>
</dbReference>
<organism evidence="9 10">
    <name type="scientific">Desulfoscipio gibsoniae DSM 7213</name>
    <dbReference type="NCBI Taxonomy" id="767817"/>
    <lineage>
        <taxon>Bacteria</taxon>
        <taxon>Bacillati</taxon>
        <taxon>Bacillota</taxon>
        <taxon>Clostridia</taxon>
        <taxon>Eubacteriales</taxon>
        <taxon>Desulfallaceae</taxon>
        <taxon>Desulfoscipio</taxon>
    </lineage>
</organism>
<dbReference type="eggNOG" id="COG0730">
    <property type="taxonomic scope" value="Bacteria"/>
</dbReference>
<dbReference type="HOGENOM" id="CLU_045498_2_3_9"/>
<keyword evidence="5 8" id="KW-0812">Transmembrane</keyword>
<comment type="similarity">
    <text evidence="2 8">Belongs to the 4-toluene sulfonate uptake permease (TSUP) (TC 2.A.102) family.</text>
</comment>
<evidence type="ECO:0000256" key="6">
    <source>
        <dbReference type="ARBA" id="ARBA00022989"/>
    </source>
</evidence>
<evidence type="ECO:0000256" key="3">
    <source>
        <dbReference type="ARBA" id="ARBA00022448"/>
    </source>
</evidence>
<evidence type="ECO:0000256" key="5">
    <source>
        <dbReference type="ARBA" id="ARBA00022692"/>
    </source>
</evidence>
<comment type="subcellular location">
    <subcellularLocation>
        <location evidence="1 8">Cell membrane</location>
        <topology evidence="1 8">Multi-pass membrane protein</topology>
    </subcellularLocation>
</comment>
<protein>
    <recommendedName>
        <fullName evidence="8">Probable membrane transporter protein</fullName>
    </recommendedName>
</protein>
<keyword evidence="10" id="KW-1185">Reference proteome</keyword>
<dbReference type="PANTHER" id="PTHR30269">
    <property type="entry name" value="TRANSMEMBRANE PROTEIN YFCA"/>
    <property type="match status" value="1"/>
</dbReference>
<feature type="transmembrane region" description="Helical" evidence="8">
    <location>
        <begin position="7"/>
        <end position="34"/>
    </location>
</feature>
<feature type="transmembrane region" description="Helical" evidence="8">
    <location>
        <begin position="72"/>
        <end position="90"/>
    </location>
</feature>
<name>R4KKT8_9FIRM</name>
<evidence type="ECO:0000313" key="9">
    <source>
        <dbReference type="EMBL" id="AGL00251.1"/>
    </source>
</evidence>
<keyword evidence="7 8" id="KW-0472">Membrane</keyword>
<evidence type="ECO:0000256" key="4">
    <source>
        <dbReference type="ARBA" id="ARBA00022475"/>
    </source>
</evidence>
<dbReference type="GO" id="GO:0005886">
    <property type="term" value="C:plasma membrane"/>
    <property type="evidence" value="ECO:0007669"/>
    <property type="project" value="UniProtKB-SubCell"/>
</dbReference>
<dbReference type="AlphaFoldDB" id="R4KKT8"/>
<reference evidence="9 10" key="1">
    <citation type="submission" date="2012-01" db="EMBL/GenBank/DDBJ databases">
        <title>Complete sequence of Desulfotomaculum gibsoniae DSM 7213.</title>
        <authorList>
            <consortium name="US DOE Joint Genome Institute"/>
            <person name="Lucas S."/>
            <person name="Han J."/>
            <person name="Lapidus A."/>
            <person name="Cheng J.-F."/>
            <person name="Goodwin L."/>
            <person name="Pitluck S."/>
            <person name="Peters L."/>
            <person name="Ovchinnikova G."/>
            <person name="Teshima H."/>
            <person name="Detter J.C."/>
            <person name="Han C."/>
            <person name="Tapia R."/>
            <person name="Land M."/>
            <person name="Hauser L."/>
            <person name="Kyrpides N."/>
            <person name="Ivanova N."/>
            <person name="Pagani I."/>
            <person name="Parshina S."/>
            <person name="Plugge C."/>
            <person name="Muyzer G."/>
            <person name="Kuever J."/>
            <person name="Ivanova A."/>
            <person name="Nazina T."/>
            <person name="Klenk H.-P."/>
            <person name="Brambilla E."/>
            <person name="Spring S."/>
            <person name="Stams A.F."/>
            <person name="Woyke T."/>
        </authorList>
    </citation>
    <scope>NUCLEOTIDE SEQUENCE [LARGE SCALE GENOMIC DNA]</scope>
    <source>
        <strain evidence="9 10">DSM 7213</strain>
    </source>
</reference>
<feature type="transmembrane region" description="Helical" evidence="8">
    <location>
        <begin position="96"/>
        <end position="114"/>
    </location>
</feature>
<feature type="transmembrane region" description="Helical" evidence="8">
    <location>
        <begin position="229"/>
        <end position="247"/>
    </location>
</feature>
<feature type="transmembrane region" description="Helical" evidence="8">
    <location>
        <begin position="177"/>
        <end position="195"/>
    </location>
</feature>
<evidence type="ECO:0000256" key="8">
    <source>
        <dbReference type="RuleBase" id="RU363041"/>
    </source>
</evidence>
<evidence type="ECO:0000313" key="10">
    <source>
        <dbReference type="Proteomes" id="UP000013520"/>
    </source>
</evidence>
<gene>
    <name evidence="9" type="ORF">Desgi_0696</name>
</gene>
<dbReference type="KEGG" id="dgi:Desgi_0696"/>
<feature type="transmembrane region" description="Helical" evidence="8">
    <location>
        <begin position="202"/>
        <end position="223"/>
    </location>
</feature>
<keyword evidence="6 8" id="KW-1133">Transmembrane helix</keyword>
<dbReference type="RefSeq" id="WP_006520899.1">
    <property type="nucleotide sequence ID" value="NC_021184.1"/>
</dbReference>
<feature type="transmembrane region" description="Helical" evidence="8">
    <location>
        <begin position="134"/>
        <end position="165"/>
    </location>
</feature>
<dbReference type="InterPro" id="IPR052017">
    <property type="entry name" value="TSUP"/>
</dbReference>
<dbReference type="EMBL" id="CP003273">
    <property type="protein sequence ID" value="AGL00251.1"/>
    <property type="molecule type" value="Genomic_DNA"/>
</dbReference>
<keyword evidence="3" id="KW-0813">Transport</keyword>
<evidence type="ECO:0000256" key="2">
    <source>
        <dbReference type="ARBA" id="ARBA00009142"/>
    </source>
</evidence>
<evidence type="ECO:0000256" key="7">
    <source>
        <dbReference type="ARBA" id="ARBA00023136"/>
    </source>
</evidence>